<dbReference type="InterPro" id="IPR036179">
    <property type="entry name" value="Ig-like_dom_sf"/>
</dbReference>
<dbReference type="FunCoup" id="H9GBL3">
    <property type="interactions" value="148"/>
</dbReference>
<evidence type="ECO:0000256" key="5">
    <source>
        <dbReference type="ARBA" id="ARBA00022859"/>
    </source>
</evidence>
<comment type="similarity">
    <text evidence="10">Belongs to the MHC class I family.</text>
</comment>
<dbReference type="SMART" id="SM00407">
    <property type="entry name" value="IGc1"/>
    <property type="match status" value="1"/>
</dbReference>
<evidence type="ECO:0000256" key="8">
    <source>
        <dbReference type="ARBA" id="ARBA00023157"/>
    </source>
</evidence>
<reference evidence="14" key="3">
    <citation type="submission" date="2025-09" db="UniProtKB">
        <authorList>
            <consortium name="Ensembl"/>
        </authorList>
    </citation>
    <scope>IDENTIFICATION</scope>
</reference>
<dbReference type="InterPro" id="IPR003597">
    <property type="entry name" value="Ig_C1-set"/>
</dbReference>
<reference evidence="14" key="2">
    <citation type="submission" date="2025-08" db="UniProtKB">
        <authorList>
            <consortium name="Ensembl"/>
        </authorList>
    </citation>
    <scope>IDENTIFICATION</scope>
</reference>
<dbReference type="InterPro" id="IPR037055">
    <property type="entry name" value="MHC_I-like_Ag-recog_sf"/>
</dbReference>
<dbReference type="FunFam" id="3.30.500.10:FF:000001">
    <property type="entry name" value="H-2 class I histocompatibility antigen, alpha chain"/>
    <property type="match status" value="1"/>
</dbReference>
<comment type="subcellular location">
    <subcellularLocation>
        <location evidence="1">Membrane</location>
        <topology evidence="1">Single-pass type I membrane protein</topology>
    </subcellularLocation>
</comment>
<dbReference type="Pfam" id="PF07654">
    <property type="entry name" value="C1-set"/>
    <property type="match status" value="1"/>
</dbReference>
<keyword evidence="4 12" id="KW-0732">Signal</keyword>
<name>H9GBL3_ANOCA</name>
<keyword evidence="6 11" id="KW-1133">Transmembrane helix</keyword>
<keyword evidence="9" id="KW-0325">Glycoprotein</keyword>
<keyword evidence="8" id="KW-1015">Disulfide bond</keyword>
<evidence type="ECO:0000256" key="3">
    <source>
        <dbReference type="ARBA" id="ARBA00022692"/>
    </source>
</evidence>
<dbReference type="PROSITE" id="PS00290">
    <property type="entry name" value="IG_MHC"/>
    <property type="match status" value="1"/>
</dbReference>
<keyword evidence="3 11" id="KW-0812">Transmembrane</keyword>
<keyword evidence="2" id="KW-0490">MHC I</keyword>
<dbReference type="PRINTS" id="PR01638">
    <property type="entry name" value="MHCCLASSI"/>
</dbReference>
<dbReference type="CDD" id="cd07698">
    <property type="entry name" value="IgC1_MHC_I_alpha3"/>
    <property type="match status" value="1"/>
</dbReference>
<evidence type="ECO:0000256" key="9">
    <source>
        <dbReference type="ARBA" id="ARBA00023180"/>
    </source>
</evidence>
<feature type="transmembrane region" description="Helical" evidence="11">
    <location>
        <begin position="302"/>
        <end position="328"/>
    </location>
</feature>
<feature type="chain" id="PRO_5032988654" description="Ig-like domain-containing protein" evidence="12">
    <location>
        <begin position="23"/>
        <end position="330"/>
    </location>
</feature>
<evidence type="ECO:0000256" key="7">
    <source>
        <dbReference type="ARBA" id="ARBA00023136"/>
    </source>
</evidence>
<dbReference type="Pfam" id="PF00129">
    <property type="entry name" value="MHC_I"/>
    <property type="match status" value="1"/>
</dbReference>
<dbReference type="GO" id="GO:0006955">
    <property type="term" value="P:immune response"/>
    <property type="evidence" value="ECO:0000318"/>
    <property type="project" value="GO_Central"/>
</dbReference>
<feature type="signal peptide" evidence="12">
    <location>
        <begin position="1"/>
        <end position="22"/>
    </location>
</feature>
<dbReference type="AlphaFoldDB" id="H9GBL3"/>
<dbReference type="HOGENOM" id="CLU_047501_1_1_1"/>
<organism evidence="14 15">
    <name type="scientific">Anolis carolinensis</name>
    <name type="common">Green anole</name>
    <name type="synonym">American chameleon</name>
    <dbReference type="NCBI Taxonomy" id="28377"/>
    <lineage>
        <taxon>Eukaryota</taxon>
        <taxon>Metazoa</taxon>
        <taxon>Chordata</taxon>
        <taxon>Craniata</taxon>
        <taxon>Vertebrata</taxon>
        <taxon>Euteleostomi</taxon>
        <taxon>Lepidosauria</taxon>
        <taxon>Squamata</taxon>
        <taxon>Bifurcata</taxon>
        <taxon>Unidentata</taxon>
        <taxon>Episquamata</taxon>
        <taxon>Toxicofera</taxon>
        <taxon>Iguania</taxon>
        <taxon>Dactyloidae</taxon>
        <taxon>Anolis</taxon>
    </lineage>
</organism>
<dbReference type="SUPFAM" id="SSF54452">
    <property type="entry name" value="MHC antigen-recognition domain"/>
    <property type="match status" value="1"/>
</dbReference>
<dbReference type="GeneTree" id="ENSGT01150000286995"/>
<evidence type="ECO:0000256" key="6">
    <source>
        <dbReference type="ARBA" id="ARBA00022989"/>
    </source>
</evidence>
<dbReference type="eggNOG" id="ENOG502RQEK">
    <property type="taxonomic scope" value="Eukaryota"/>
</dbReference>
<evidence type="ECO:0000256" key="12">
    <source>
        <dbReference type="SAM" id="SignalP"/>
    </source>
</evidence>
<dbReference type="PANTHER" id="PTHR16675:SF242">
    <property type="entry name" value="MAJOR HISTOCOMPATIBILITY COMPLEX CLASS I-RELATED GENE PROTEIN"/>
    <property type="match status" value="1"/>
</dbReference>
<accession>H9GBL3</accession>
<proteinExistence type="inferred from homology"/>
<dbReference type="InterPro" id="IPR011161">
    <property type="entry name" value="MHC_I-like_Ag-recog"/>
</dbReference>
<dbReference type="InterPro" id="IPR050208">
    <property type="entry name" value="MHC_class-I_related"/>
</dbReference>
<dbReference type="Bgee" id="ENSACAG00000006498">
    <property type="expression patterns" value="Expressed in lung and 12 other cell types or tissues"/>
</dbReference>
<dbReference type="GO" id="GO:0005615">
    <property type="term" value="C:extracellular space"/>
    <property type="evidence" value="ECO:0000318"/>
    <property type="project" value="GO_Central"/>
</dbReference>
<evidence type="ECO:0000256" key="4">
    <source>
        <dbReference type="ARBA" id="ARBA00022729"/>
    </source>
</evidence>
<evidence type="ECO:0000259" key="13">
    <source>
        <dbReference type="PROSITE" id="PS50835"/>
    </source>
</evidence>
<dbReference type="SUPFAM" id="SSF48726">
    <property type="entry name" value="Immunoglobulin"/>
    <property type="match status" value="1"/>
</dbReference>
<evidence type="ECO:0000313" key="14">
    <source>
        <dbReference type="Ensembl" id="ENSACAP00000006420.4"/>
    </source>
</evidence>
<dbReference type="Gene3D" id="3.30.500.10">
    <property type="entry name" value="MHC class I-like antigen recognition-like"/>
    <property type="match status" value="1"/>
</dbReference>
<dbReference type="PANTHER" id="PTHR16675">
    <property type="entry name" value="MHC CLASS I-RELATED"/>
    <property type="match status" value="1"/>
</dbReference>
<protein>
    <recommendedName>
        <fullName evidence="13">Ig-like domain-containing protein</fullName>
    </recommendedName>
</protein>
<evidence type="ECO:0000256" key="1">
    <source>
        <dbReference type="ARBA" id="ARBA00004479"/>
    </source>
</evidence>
<dbReference type="InterPro" id="IPR003006">
    <property type="entry name" value="Ig/MHC_CS"/>
</dbReference>
<evidence type="ECO:0000256" key="10">
    <source>
        <dbReference type="RuleBase" id="RU004439"/>
    </source>
</evidence>
<dbReference type="GO" id="GO:0002474">
    <property type="term" value="P:antigen processing and presentation of peptide antigen via MHC class I"/>
    <property type="evidence" value="ECO:0007669"/>
    <property type="project" value="UniProtKB-KW"/>
</dbReference>
<dbReference type="InterPro" id="IPR001039">
    <property type="entry name" value="MHC_I_a_a1/a2"/>
</dbReference>
<evidence type="ECO:0000313" key="15">
    <source>
        <dbReference type="Proteomes" id="UP000001646"/>
    </source>
</evidence>
<keyword evidence="15" id="KW-1185">Reference proteome</keyword>
<keyword evidence="7 11" id="KW-0472">Membrane</keyword>
<evidence type="ECO:0000256" key="11">
    <source>
        <dbReference type="SAM" id="Phobius"/>
    </source>
</evidence>
<dbReference type="Ensembl" id="ENSACAT00000006565.4">
    <property type="protein sequence ID" value="ENSACAP00000006420.4"/>
    <property type="gene ID" value="ENSACAG00000006498.4"/>
</dbReference>
<dbReference type="InParanoid" id="H9GBL3"/>
<dbReference type="InterPro" id="IPR013783">
    <property type="entry name" value="Ig-like_fold"/>
</dbReference>
<dbReference type="PROSITE" id="PS50835">
    <property type="entry name" value="IG_LIKE"/>
    <property type="match status" value="1"/>
</dbReference>
<dbReference type="InterPro" id="IPR007110">
    <property type="entry name" value="Ig-like_dom"/>
</dbReference>
<evidence type="ECO:0000256" key="2">
    <source>
        <dbReference type="ARBA" id="ARBA00022451"/>
    </source>
</evidence>
<dbReference type="InterPro" id="IPR011162">
    <property type="entry name" value="MHC_I/II-like_Ag-recog"/>
</dbReference>
<dbReference type="Gene3D" id="2.60.40.10">
    <property type="entry name" value="Immunoglobulins"/>
    <property type="match status" value="1"/>
</dbReference>
<keyword evidence="5" id="KW-0391">Immunity</keyword>
<dbReference type="GO" id="GO:0042612">
    <property type="term" value="C:MHC class I protein complex"/>
    <property type="evidence" value="ECO:0007669"/>
    <property type="project" value="UniProtKB-KW"/>
</dbReference>
<dbReference type="FunFam" id="2.60.40.10:FF:000204">
    <property type="entry name" value="Major histocompatibility complex, class I-related protein"/>
    <property type="match status" value="1"/>
</dbReference>
<dbReference type="Proteomes" id="UP000001646">
    <property type="component" value="Unplaced"/>
</dbReference>
<dbReference type="GO" id="GO:0009897">
    <property type="term" value="C:external side of plasma membrane"/>
    <property type="evidence" value="ECO:0000318"/>
    <property type="project" value="GO_Central"/>
</dbReference>
<feature type="domain" description="Ig-like" evidence="13">
    <location>
        <begin position="208"/>
        <end position="294"/>
    </location>
</feature>
<sequence>MSPVSGLFPLLLGAIVSPFGCSAHSGRSHRLHYFFTGVSEPGGGLPHFSIVGYLDDEQFVRYDSETRRDLPRSSWIRKMEEHDAQYWDWQTQLSRSWELYFRVSLWTRFNHSRGHHTWQWMHGCEVSADGRKGGLSQFGYDGRDFLSLDKETLTWTASNPKAQVTKRKWEADRVWTQGRKTFLEEDCIDWLHKYLNYGKETLLRKESPVVKVTRKAGYGDLETLLCRAHGFYPKEIDITWRMEGNVMEQETRRGGIAPNADGTYHTWLSIEVDTKDRDLYRCHVEHDSLPEPLDAAWEEAGVLWPLVAGISGAVAVVILLGVILVLYLSK</sequence>
<reference evidence="14" key="1">
    <citation type="submission" date="2009-12" db="EMBL/GenBank/DDBJ databases">
        <title>The Genome Sequence of Anolis carolinensis (Green Anole Lizard).</title>
        <authorList>
            <consortium name="The Genome Sequencing Platform"/>
            <person name="Di Palma F."/>
            <person name="Alfoldi J."/>
            <person name="Heiman D."/>
            <person name="Young S."/>
            <person name="Grabherr M."/>
            <person name="Johnson J."/>
            <person name="Lander E.S."/>
            <person name="Lindblad-Toh K."/>
        </authorList>
    </citation>
    <scope>NUCLEOTIDE SEQUENCE [LARGE SCALE GENOMIC DNA]</scope>
    <source>
        <strain evidence="14">JBL SC #1</strain>
    </source>
</reference>